<feature type="compositionally biased region" description="Acidic residues" evidence="8">
    <location>
        <begin position="359"/>
        <end position="373"/>
    </location>
</feature>
<dbReference type="PANTHER" id="PTHR21581">
    <property type="entry name" value="D-ALANYL-D-ALANINE CARBOXYPEPTIDASE"/>
    <property type="match status" value="1"/>
</dbReference>
<evidence type="ECO:0000313" key="12">
    <source>
        <dbReference type="EMBL" id="MEQ2371330.1"/>
    </source>
</evidence>
<dbReference type="Proteomes" id="UP001473063">
    <property type="component" value="Unassembled WGS sequence"/>
</dbReference>
<dbReference type="EC" id="3.4.-.-" evidence="12"/>
<dbReference type="RefSeq" id="WP_349056925.1">
    <property type="nucleotide sequence ID" value="NZ_JBBMEJ010000011.1"/>
</dbReference>
<dbReference type="EMBL" id="JBBMEJ010000011">
    <property type="protein sequence ID" value="MEQ2371330.1"/>
    <property type="molecule type" value="Genomic_DNA"/>
</dbReference>
<reference evidence="12 13" key="1">
    <citation type="submission" date="2024-03" db="EMBL/GenBank/DDBJ databases">
        <title>Human intestinal bacterial collection.</title>
        <authorList>
            <person name="Pauvert C."/>
            <person name="Hitch T.C.A."/>
            <person name="Clavel T."/>
        </authorList>
    </citation>
    <scope>NUCLEOTIDE SEQUENCE [LARGE SCALE GENOMIC DNA]</scope>
    <source>
        <strain evidence="12 13">CLA-JM-H16</strain>
    </source>
</reference>
<proteinExistence type="inferred from homology"/>
<evidence type="ECO:0000256" key="6">
    <source>
        <dbReference type="ARBA" id="ARBA00023316"/>
    </source>
</evidence>
<keyword evidence="12" id="KW-0645">Protease</keyword>
<keyword evidence="13" id="KW-1185">Reference proteome</keyword>
<keyword evidence="3 12" id="KW-0378">Hydrolase</keyword>
<keyword evidence="9" id="KW-0472">Membrane</keyword>
<evidence type="ECO:0000256" key="1">
    <source>
        <dbReference type="ARBA" id="ARBA00007164"/>
    </source>
</evidence>
<evidence type="ECO:0000256" key="7">
    <source>
        <dbReference type="RuleBase" id="RU004016"/>
    </source>
</evidence>
<keyword evidence="2 10" id="KW-0732">Signal</keyword>
<evidence type="ECO:0000256" key="4">
    <source>
        <dbReference type="ARBA" id="ARBA00022960"/>
    </source>
</evidence>
<keyword evidence="4" id="KW-0133">Cell shape</keyword>
<feature type="signal peptide" evidence="10">
    <location>
        <begin position="1"/>
        <end position="26"/>
    </location>
</feature>
<dbReference type="PRINTS" id="PR00725">
    <property type="entry name" value="DADACBPTASE1"/>
</dbReference>
<evidence type="ECO:0000256" key="9">
    <source>
        <dbReference type="SAM" id="Phobius"/>
    </source>
</evidence>
<evidence type="ECO:0000256" key="3">
    <source>
        <dbReference type="ARBA" id="ARBA00022801"/>
    </source>
</evidence>
<dbReference type="GO" id="GO:0004180">
    <property type="term" value="F:carboxypeptidase activity"/>
    <property type="evidence" value="ECO:0007669"/>
    <property type="project" value="UniProtKB-KW"/>
</dbReference>
<keyword evidence="9" id="KW-1133">Transmembrane helix</keyword>
<keyword evidence="5" id="KW-0573">Peptidoglycan synthesis</keyword>
<sequence length="434" mass="47114">MKRIQKIFTFFTALTITLLLPVQAFAAVDLNAKYEVSTNKIAGWPQAADIASDTGVLMDADTGTVLFDKGADQQRYPASITKIMTLLVAVENSSMDDQVTFTETGVRNVTADSSNINSKVGEVMTMQDCLHALIIKSANDVAAQIAEHVGGTEQNFIDMMNQRAAEIGCTNTHFVNSSGLPDENHYSSARDMALIFREGLKNQDFRTVIGDIDYTIAPTNMTAEKRTMHTHHPMLAPESNIYYQGSIGGKTGFTNLAAHTLITAVTQNDTTYIAVVMHGMELSTCCMDSKALFDYGFQNFTKTAVNGGNVILPKGMDINSLTTKSENVNGETEIAYYVGDHQVGSGIEPQATATPTPEPTEDAQVAEETDTPETSEASSDSDNGSTQNSKEENSSPKGIPTMRKILLMIMAGMILVLIGLLTALGRKERKHRRK</sequence>
<keyword evidence="6" id="KW-0961">Cell wall biogenesis/degradation</keyword>
<evidence type="ECO:0000256" key="2">
    <source>
        <dbReference type="ARBA" id="ARBA00022729"/>
    </source>
</evidence>
<dbReference type="Pfam" id="PF00768">
    <property type="entry name" value="Peptidase_S11"/>
    <property type="match status" value="1"/>
</dbReference>
<dbReference type="SUPFAM" id="SSF56601">
    <property type="entry name" value="beta-lactamase/transpeptidase-like"/>
    <property type="match status" value="1"/>
</dbReference>
<dbReference type="PANTHER" id="PTHR21581:SF6">
    <property type="entry name" value="TRAFFICKING PROTEIN PARTICLE COMPLEX SUBUNIT 12"/>
    <property type="match status" value="1"/>
</dbReference>
<feature type="domain" description="Peptidase S11 D-alanyl-D-alanine carboxypeptidase A N-terminal" evidence="11">
    <location>
        <begin position="46"/>
        <end position="278"/>
    </location>
</feature>
<dbReference type="InterPro" id="IPR001967">
    <property type="entry name" value="Peptidase_S11_N"/>
</dbReference>
<keyword evidence="9" id="KW-0812">Transmembrane</keyword>
<accession>A0ABV1BG97</accession>
<evidence type="ECO:0000313" key="13">
    <source>
        <dbReference type="Proteomes" id="UP001473063"/>
    </source>
</evidence>
<comment type="similarity">
    <text evidence="1 7">Belongs to the peptidase S11 family.</text>
</comment>
<dbReference type="Gene3D" id="3.40.710.10">
    <property type="entry name" value="DD-peptidase/beta-lactamase superfamily"/>
    <property type="match status" value="1"/>
</dbReference>
<protein>
    <submittedName>
        <fullName evidence="12">D-alanyl-D-alanine carboxypeptidase family protein</fullName>
        <ecNumber evidence="12">3.4.-.-</ecNumber>
    </submittedName>
</protein>
<evidence type="ECO:0000256" key="8">
    <source>
        <dbReference type="SAM" id="MobiDB-lite"/>
    </source>
</evidence>
<evidence type="ECO:0000256" key="5">
    <source>
        <dbReference type="ARBA" id="ARBA00022984"/>
    </source>
</evidence>
<evidence type="ECO:0000259" key="11">
    <source>
        <dbReference type="Pfam" id="PF00768"/>
    </source>
</evidence>
<feature type="transmembrane region" description="Helical" evidence="9">
    <location>
        <begin position="405"/>
        <end position="424"/>
    </location>
</feature>
<dbReference type="InterPro" id="IPR012338">
    <property type="entry name" value="Beta-lactam/transpept-like"/>
</dbReference>
<keyword evidence="12" id="KW-0121">Carboxypeptidase</keyword>
<feature type="compositionally biased region" description="Polar residues" evidence="8">
    <location>
        <begin position="374"/>
        <end position="388"/>
    </location>
</feature>
<feature type="region of interest" description="Disordered" evidence="8">
    <location>
        <begin position="345"/>
        <end position="398"/>
    </location>
</feature>
<name>A0ABV1BG97_9FIRM</name>
<evidence type="ECO:0000256" key="10">
    <source>
        <dbReference type="SAM" id="SignalP"/>
    </source>
</evidence>
<dbReference type="InterPro" id="IPR018044">
    <property type="entry name" value="Peptidase_S11"/>
</dbReference>
<comment type="caution">
    <text evidence="12">The sequence shown here is derived from an EMBL/GenBank/DDBJ whole genome shotgun (WGS) entry which is preliminary data.</text>
</comment>
<gene>
    <name evidence="12" type="ORF">WMO28_10315</name>
</gene>
<feature type="chain" id="PRO_5045728184" evidence="10">
    <location>
        <begin position="27"/>
        <end position="434"/>
    </location>
</feature>
<organism evidence="12 13">
    <name type="scientific">Blautia aquisgranensis</name>
    <dbReference type="NCBI Taxonomy" id="3133153"/>
    <lineage>
        <taxon>Bacteria</taxon>
        <taxon>Bacillati</taxon>
        <taxon>Bacillota</taxon>
        <taxon>Clostridia</taxon>
        <taxon>Lachnospirales</taxon>
        <taxon>Lachnospiraceae</taxon>
        <taxon>Blautia</taxon>
    </lineage>
</organism>